<keyword evidence="1" id="KW-0805">Transcription regulation</keyword>
<dbReference type="GO" id="GO:0003700">
    <property type="term" value="F:DNA-binding transcription factor activity"/>
    <property type="evidence" value="ECO:0007669"/>
    <property type="project" value="TreeGrafter"/>
</dbReference>
<dbReference type="EMBL" id="FXAR01000007">
    <property type="protein sequence ID" value="SMG32049.1"/>
    <property type="molecule type" value="Genomic_DNA"/>
</dbReference>
<evidence type="ECO:0000256" key="3">
    <source>
        <dbReference type="ARBA" id="ARBA00023163"/>
    </source>
</evidence>
<dbReference type="PANTHER" id="PTHR30136:SF35">
    <property type="entry name" value="HTH-TYPE TRANSCRIPTIONAL REGULATOR RV1719"/>
    <property type="match status" value="1"/>
</dbReference>
<dbReference type="Gene3D" id="3.30.450.40">
    <property type="match status" value="1"/>
</dbReference>
<evidence type="ECO:0000313" key="6">
    <source>
        <dbReference type="EMBL" id="SMG32049.1"/>
    </source>
</evidence>
<evidence type="ECO:0000259" key="5">
    <source>
        <dbReference type="PROSITE" id="PS51078"/>
    </source>
</evidence>
<dbReference type="InterPro" id="IPR036390">
    <property type="entry name" value="WH_DNA-bd_sf"/>
</dbReference>
<dbReference type="SUPFAM" id="SSF46785">
    <property type="entry name" value="Winged helix' DNA-binding domain"/>
    <property type="match status" value="1"/>
</dbReference>
<keyword evidence="3" id="KW-0804">Transcription</keyword>
<dbReference type="InterPro" id="IPR029016">
    <property type="entry name" value="GAF-like_dom_sf"/>
</dbReference>
<evidence type="ECO:0000256" key="2">
    <source>
        <dbReference type="ARBA" id="ARBA00023125"/>
    </source>
</evidence>
<dbReference type="Pfam" id="PF09339">
    <property type="entry name" value="HTH_IclR"/>
    <property type="match status" value="1"/>
</dbReference>
<dbReference type="AlphaFoldDB" id="A0A1X7JUJ2"/>
<dbReference type="Pfam" id="PF01614">
    <property type="entry name" value="IclR_C"/>
    <property type="match status" value="1"/>
</dbReference>
<dbReference type="InterPro" id="IPR036388">
    <property type="entry name" value="WH-like_DNA-bd_sf"/>
</dbReference>
<feature type="domain" description="IclR-ED" evidence="5">
    <location>
        <begin position="72"/>
        <end position="263"/>
    </location>
</feature>
<evidence type="ECO:0000256" key="1">
    <source>
        <dbReference type="ARBA" id="ARBA00023015"/>
    </source>
</evidence>
<evidence type="ECO:0000259" key="4">
    <source>
        <dbReference type="PROSITE" id="PS51077"/>
    </source>
</evidence>
<dbReference type="InterPro" id="IPR050707">
    <property type="entry name" value="HTH_MetabolicPath_Reg"/>
</dbReference>
<organism evidence="6 7">
    <name type="scientific">Corynebacterium pollutisoli</name>
    <dbReference type="NCBI Taxonomy" id="1610489"/>
    <lineage>
        <taxon>Bacteria</taxon>
        <taxon>Bacillati</taxon>
        <taxon>Actinomycetota</taxon>
        <taxon>Actinomycetes</taxon>
        <taxon>Mycobacteriales</taxon>
        <taxon>Corynebacteriaceae</taxon>
        <taxon>Corynebacterium</taxon>
    </lineage>
</organism>
<sequence>MIFLNLAPTHGAPPREFLQSVDHSLILILMLRDRGTLTISGAAEELGVSPSTVHRSMAMLVYRGFATRSESRTYLPGPALSSSSLQPGVGSELIAACLPHMQAIATESAETTHLMVLVGNKVHFLHTVEGTHPVRVGIRRGQVMPAEQNAGGLIMLAEHSAAELRALYPSLPDADFESLRRQLHRTRGRGFSINNGLYEHDVSAVGVCLRNDLGDILGAMTVATPTGRFRGVHRRCAEILLKHSRDLNRRLEDLRLTAPDIKA</sequence>
<reference evidence="7" key="1">
    <citation type="submission" date="2017-04" db="EMBL/GenBank/DDBJ databases">
        <authorList>
            <person name="Varghese N."/>
            <person name="Submissions S."/>
        </authorList>
    </citation>
    <scope>NUCLEOTIDE SEQUENCE [LARGE SCALE GENOMIC DNA]</scope>
    <source>
        <strain evidence="7">VDS</strain>
    </source>
</reference>
<dbReference type="Proteomes" id="UP000193309">
    <property type="component" value="Unassembled WGS sequence"/>
</dbReference>
<keyword evidence="2" id="KW-0238">DNA-binding</keyword>
<dbReference type="SUPFAM" id="SSF55781">
    <property type="entry name" value="GAF domain-like"/>
    <property type="match status" value="1"/>
</dbReference>
<dbReference type="GO" id="GO:0003677">
    <property type="term" value="F:DNA binding"/>
    <property type="evidence" value="ECO:0007669"/>
    <property type="project" value="UniProtKB-KW"/>
</dbReference>
<protein>
    <submittedName>
        <fullName evidence="6">Transcriptional regulator, IclR family</fullName>
    </submittedName>
</protein>
<feature type="domain" description="HTH iclR-type" evidence="4">
    <location>
        <begin position="18"/>
        <end position="78"/>
    </location>
</feature>
<evidence type="ECO:0000313" key="7">
    <source>
        <dbReference type="Proteomes" id="UP000193309"/>
    </source>
</evidence>
<dbReference type="PROSITE" id="PS51077">
    <property type="entry name" value="HTH_ICLR"/>
    <property type="match status" value="1"/>
</dbReference>
<dbReference type="Gene3D" id="1.10.10.10">
    <property type="entry name" value="Winged helix-like DNA-binding domain superfamily/Winged helix DNA-binding domain"/>
    <property type="match status" value="1"/>
</dbReference>
<dbReference type="PANTHER" id="PTHR30136">
    <property type="entry name" value="HELIX-TURN-HELIX TRANSCRIPTIONAL REGULATOR, ICLR FAMILY"/>
    <property type="match status" value="1"/>
</dbReference>
<keyword evidence="7" id="KW-1185">Reference proteome</keyword>
<dbReference type="RefSeq" id="WP_085550050.1">
    <property type="nucleotide sequence ID" value="NZ_FXAR01000007.1"/>
</dbReference>
<proteinExistence type="predicted"/>
<accession>A0A1X7JUJ2</accession>
<dbReference type="GO" id="GO:0045892">
    <property type="term" value="P:negative regulation of DNA-templated transcription"/>
    <property type="evidence" value="ECO:0007669"/>
    <property type="project" value="TreeGrafter"/>
</dbReference>
<dbReference type="InterPro" id="IPR014757">
    <property type="entry name" value="Tscrpt_reg_IclR_C"/>
</dbReference>
<dbReference type="InterPro" id="IPR005471">
    <property type="entry name" value="Tscrpt_reg_IclR_N"/>
</dbReference>
<dbReference type="STRING" id="1610489.SAMN06295981_1945"/>
<gene>
    <name evidence="6" type="ORF">SAMN06295981_1945</name>
</gene>
<dbReference type="PROSITE" id="PS51078">
    <property type="entry name" value="ICLR_ED"/>
    <property type="match status" value="1"/>
</dbReference>
<name>A0A1X7JUJ2_9CORY</name>